<protein>
    <recommendedName>
        <fullName evidence="1">Dipeptidase</fullName>
        <ecNumber evidence="1">3.4.13.19</ecNumber>
    </recommendedName>
</protein>
<keyword evidence="1" id="KW-0482">Metalloprotease</keyword>
<dbReference type="PROSITE" id="PS51365">
    <property type="entry name" value="RENAL_DIPEPTIDASE_2"/>
    <property type="match status" value="1"/>
</dbReference>
<dbReference type="InterPro" id="IPR008257">
    <property type="entry name" value="Pept_M19"/>
</dbReference>
<comment type="caution">
    <text evidence="4">The sequence shown here is derived from an EMBL/GenBank/DDBJ whole genome shotgun (WGS) entry which is preliminary data.</text>
</comment>
<dbReference type="PANTHER" id="PTHR10443">
    <property type="entry name" value="MICROSOMAL DIPEPTIDASE"/>
    <property type="match status" value="1"/>
</dbReference>
<sequence length="512" mass="55580">MSSPPSQGSRAPSPEGQQRSEPPNREALNQMILGLGKTYLSTQRITADGAADESSPLLPQPAATRAEKIPKTRAAVWTVLTTVFAVSLVFLLGFPQLLPDALAPLVGRLPKDPMRAALLVLDNAPVIDGHIDLPILLRSAFANNVSSVDLSKEFVGHVDIPRLRQGKVGGFFWYARRVPFTLLAEFPQVCLRRLRKARTRGGRFPYFHLACPDNSDTLEQIDVARLTIDKYPDVFQVALGSEDIKDAIGKGKIASLLGVEGGHQLGNSIAVLRQYHSLGVRYVTLTHTCHNAFADSCGMAPGMIPLHGGLSAIGLRLIDEMNRLGVLVDLSHTSDATATQALKYSKAPVIWSHSSARAVHDVPRNVPDDILALIGTGEGQTDAVVMVNFAPFFVADPGNATVYTVADHVEHIAKVAGKNHVGLGSDYDGIDSTPIGLEDVSKYPALFAELYTRGWNKHELAGLAGANLLRVFEGAEKVSKNLRVANTPPVFDIYHKRQDMPLRLRRLQAFLQ</sequence>
<proteinExistence type="inferred from homology"/>
<dbReference type="Pfam" id="PF01244">
    <property type="entry name" value="Peptidase_M19"/>
    <property type="match status" value="1"/>
</dbReference>
<keyword evidence="1" id="KW-0479">Metal-binding</keyword>
<gene>
    <name evidence="4" type="ORF">DFH07DRAFT_338216</name>
</gene>
<name>A0AAD7MHP5_9AGAR</name>
<dbReference type="CDD" id="cd01301">
    <property type="entry name" value="rDP_like"/>
    <property type="match status" value="1"/>
</dbReference>
<evidence type="ECO:0000313" key="4">
    <source>
        <dbReference type="EMBL" id="KAJ7718020.1"/>
    </source>
</evidence>
<keyword evidence="5" id="KW-1185">Reference proteome</keyword>
<dbReference type="Gene3D" id="3.20.20.140">
    <property type="entry name" value="Metal-dependent hydrolases"/>
    <property type="match status" value="1"/>
</dbReference>
<dbReference type="EC" id="3.4.13.19" evidence="1"/>
<dbReference type="EMBL" id="JARJLG010000311">
    <property type="protein sequence ID" value="KAJ7718020.1"/>
    <property type="molecule type" value="Genomic_DNA"/>
</dbReference>
<feature type="transmembrane region" description="Helical" evidence="3">
    <location>
        <begin position="74"/>
        <end position="94"/>
    </location>
</feature>
<keyword evidence="3" id="KW-0472">Membrane</keyword>
<evidence type="ECO:0000256" key="2">
    <source>
        <dbReference type="SAM" id="MobiDB-lite"/>
    </source>
</evidence>
<comment type="catalytic activity">
    <reaction evidence="1">
        <text>an L-aminoacyl-L-amino acid + H2O = 2 an L-alpha-amino acid</text>
        <dbReference type="Rhea" id="RHEA:48940"/>
        <dbReference type="ChEBI" id="CHEBI:15377"/>
        <dbReference type="ChEBI" id="CHEBI:59869"/>
        <dbReference type="ChEBI" id="CHEBI:77460"/>
        <dbReference type="EC" id="3.4.13.19"/>
    </reaction>
</comment>
<reference evidence="4" key="1">
    <citation type="submission" date="2023-03" db="EMBL/GenBank/DDBJ databases">
        <title>Massive genome expansion in bonnet fungi (Mycena s.s.) driven by repeated elements and novel gene families across ecological guilds.</title>
        <authorList>
            <consortium name="Lawrence Berkeley National Laboratory"/>
            <person name="Harder C.B."/>
            <person name="Miyauchi S."/>
            <person name="Viragh M."/>
            <person name="Kuo A."/>
            <person name="Thoen E."/>
            <person name="Andreopoulos B."/>
            <person name="Lu D."/>
            <person name="Skrede I."/>
            <person name="Drula E."/>
            <person name="Henrissat B."/>
            <person name="Morin E."/>
            <person name="Kohler A."/>
            <person name="Barry K."/>
            <person name="LaButti K."/>
            <person name="Morin E."/>
            <person name="Salamov A."/>
            <person name="Lipzen A."/>
            <person name="Mereny Z."/>
            <person name="Hegedus B."/>
            <person name="Baldrian P."/>
            <person name="Stursova M."/>
            <person name="Weitz H."/>
            <person name="Taylor A."/>
            <person name="Grigoriev I.V."/>
            <person name="Nagy L.G."/>
            <person name="Martin F."/>
            <person name="Kauserud H."/>
        </authorList>
    </citation>
    <scope>NUCLEOTIDE SEQUENCE</scope>
    <source>
        <strain evidence="4">CBHHK188m</strain>
    </source>
</reference>
<keyword evidence="1" id="KW-0224">Dipeptidase</keyword>
<comment type="cofactor">
    <cofactor evidence="1">
        <name>Zn(2+)</name>
        <dbReference type="ChEBI" id="CHEBI:29105"/>
    </cofactor>
</comment>
<dbReference type="InterPro" id="IPR032466">
    <property type="entry name" value="Metal_Hydrolase"/>
</dbReference>
<comment type="similarity">
    <text evidence="1">Belongs to the metallo-dependent hydrolases superfamily. Peptidase M19 family.</text>
</comment>
<accession>A0AAD7MHP5</accession>
<feature type="compositionally biased region" description="Polar residues" evidence="2">
    <location>
        <begin position="1"/>
        <end position="21"/>
    </location>
</feature>
<keyword evidence="3" id="KW-1133">Transmembrane helix</keyword>
<feature type="region of interest" description="Disordered" evidence="2">
    <location>
        <begin position="1"/>
        <end position="26"/>
    </location>
</feature>
<keyword evidence="1" id="KW-0645">Protease</keyword>
<dbReference type="SUPFAM" id="SSF51556">
    <property type="entry name" value="Metallo-dependent hydrolases"/>
    <property type="match status" value="1"/>
</dbReference>
<organism evidence="4 5">
    <name type="scientific">Mycena maculata</name>
    <dbReference type="NCBI Taxonomy" id="230809"/>
    <lineage>
        <taxon>Eukaryota</taxon>
        <taxon>Fungi</taxon>
        <taxon>Dikarya</taxon>
        <taxon>Basidiomycota</taxon>
        <taxon>Agaricomycotina</taxon>
        <taxon>Agaricomycetes</taxon>
        <taxon>Agaricomycetidae</taxon>
        <taxon>Agaricales</taxon>
        <taxon>Marasmiineae</taxon>
        <taxon>Mycenaceae</taxon>
        <taxon>Mycena</taxon>
    </lineage>
</organism>
<dbReference type="GO" id="GO:0006508">
    <property type="term" value="P:proteolysis"/>
    <property type="evidence" value="ECO:0007669"/>
    <property type="project" value="UniProtKB-KW"/>
</dbReference>
<dbReference type="GO" id="GO:0046872">
    <property type="term" value="F:metal ion binding"/>
    <property type="evidence" value="ECO:0007669"/>
    <property type="project" value="UniProtKB-UniRule"/>
</dbReference>
<evidence type="ECO:0000256" key="3">
    <source>
        <dbReference type="SAM" id="Phobius"/>
    </source>
</evidence>
<dbReference type="AlphaFoldDB" id="A0AAD7MHP5"/>
<dbReference type="Proteomes" id="UP001215280">
    <property type="component" value="Unassembled WGS sequence"/>
</dbReference>
<keyword evidence="1" id="KW-0378">Hydrolase</keyword>
<keyword evidence="3" id="KW-0812">Transmembrane</keyword>
<dbReference type="GO" id="GO:0070573">
    <property type="term" value="F:metallodipeptidase activity"/>
    <property type="evidence" value="ECO:0007669"/>
    <property type="project" value="InterPro"/>
</dbReference>
<keyword evidence="1" id="KW-0862">Zinc</keyword>
<evidence type="ECO:0000313" key="5">
    <source>
        <dbReference type="Proteomes" id="UP001215280"/>
    </source>
</evidence>
<dbReference type="PANTHER" id="PTHR10443:SF12">
    <property type="entry name" value="DIPEPTIDASE"/>
    <property type="match status" value="1"/>
</dbReference>
<evidence type="ECO:0000256" key="1">
    <source>
        <dbReference type="RuleBase" id="RU341113"/>
    </source>
</evidence>